<gene>
    <name evidence="8" type="ORF">MJAP1_001769</name>
</gene>
<dbReference type="InterPro" id="IPR037202">
    <property type="entry name" value="ESCRT_assembly_dom"/>
</dbReference>
<comment type="similarity">
    <text evidence="2">Belongs to the VPS37 family.</text>
</comment>
<evidence type="ECO:0000256" key="2">
    <source>
        <dbReference type="ARBA" id="ARBA00007617"/>
    </source>
</evidence>
<dbReference type="GO" id="GO:0000813">
    <property type="term" value="C:ESCRT I complex"/>
    <property type="evidence" value="ECO:0007669"/>
    <property type="project" value="TreeGrafter"/>
</dbReference>
<sequence length="194" mass="22100">MAGRGASSARLAAEFPSIAQLSRDEMREVLGESHDPRIQEDQAAYFDALLHSLPEVRDLYDEHKALLERVEEQAARNAELRPKLEAVRAATRAAYEHARAADAAWPAVEREMNEAYKRFSPMALQTRLQLAAAHAHDESEALANAYVEGLPATDSLDMIDDTTFVRHYRALRTLYHRRALLHEQCTHQRVQWRT</sequence>
<evidence type="ECO:0000256" key="5">
    <source>
        <dbReference type="ARBA" id="ARBA00022927"/>
    </source>
</evidence>
<evidence type="ECO:0000313" key="9">
    <source>
        <dbReference type="Proteomes" id="UP001217754"/>
    </source>
</evidence>
<organism evidence="8 9">
    <name type="scientific">Malassezia japonica</name>
    <dbReference type="NCBI Taxonomy" id="223818"/>
    <lineage>
        <taxon>Eukaryota</taxon>
        <taxon>Fungi</taxon>
        <taxon>Dikarya</taxon>
        <taxon>Basidiomycota</taxon>
        <taxon>Ustilaginomycotina</taxon>
        <taxon>Malasseziomycetes</taxon>
        <taxon>Malasseziales</taxon>
        <taxon>Malasseziaceae</taxon>
        <taxon>Malassezia</taxon>
    </lineage>
</organism>
<dbReference type="EMBL" id="CP119959">
    <property type="protein sequence ID" value="WFD38805.1"/>
    <property type="molecule type" value="Genomic_DNA"/>
</dbReference>
<reference evidence="8" key="1">
    <citation type="submission" date="2023-03" db="EMBL/GenBank/DDBJ databases">
        <title>Mating type loci evolution in Malassezia.</title>
        <authorList>
            <person name="Coelho M.A."/>
        </authorList>
    </citation>
    <scope>NUCLEOTIDE SEQUENCE</scope>
    <source>
        <strain evidence="8">CBS 9431</strain>
    </source>
</reference>
<dbReference type="RefSeq" id="XP_060121702.1">
    <property type="nucleotide sequence ID" value="XM_060265719.1"/>
</dbReference>
<dbReference type="PANTHER" id="PTHR13678:SF2">
    <property type="entry name" value="VACUOLAR PROTEIN SORTING-ASSOCIATED PROTEIN 37A"/>
    <property type="match status" value="1"/>
</dbReference>
<keyword evidence="4" id="KW-0967">Endosome</keyword>
<dbReference type="GO" id="GO:0043162">
    <property type="term" value="P:ubiquitin-dependent protein catabolic process via the multivesicular body sorting pathway"/>
    <property type="evidence" value="ECO:0007669"/>
    <property type="project" value="UniProtKB-ARBA"/>
</dbReference>
<keyword evidence="9" id="KW-1185">Reference proteome</keyword>
<evidence type="ECO:0000256" key="6">
    <source>
        <dbReference type="PROSITE-ProRule" id="PRU00646"/>
    </source>
</evidence>
<evidence type="ECO:0000313" key="8">
    <source>
        <dbReference type="EMBL" id="WFD38805.1"/>
    </source>
</evidence>
<accession>A0AAF0JA16</accession>
<dbReference type="GeneID" id="85225418"/>
<dbReference type="SUPFAM" id="SSF140111">
    <property type="entry name" value="Endosomal sorting complex assembly domain"/>
    <property type="match status" value="1"/>
</dbReference>
<dbReference type="PANTHER" id="PTHR13678">
    <property type="entry name" value="VACUOLAR PROTEIN SORTING-ASSOCIATED PROTEIN 37"/>
    <property type="match status" value="1"/>
</dbReference>
<dbReference type="Gene3D" id="1.10.287.660">
    <property type="entry name" value="Helix hairpin bin"/>
    <property type="match status" value="1"/>
</dbReference>
<dbReference type="AlphaFoldDB" id="A0AAF0JA16"/>
<name>A0AAF0JA16_9BASI</name>
<comment type="subcellular location">
    <subcellularLocation>
        <location evidence="1">Endosome</location>
    </subcellularLocation>
</comment>
<dbReference type="InterPro" id="IPR009851">
    <property type="entry name" value="Mod_r"/>
</dbReference>
<evidence type="ECO:0000259" key="7">
    <source>
        <dbReference type="PROSITE" id="PS51314"/>
    </source>
</evidence>
<dbReference type="Proteomes" id="UP001217754">
    <property type="component" value="Chromosome 2"/>
</dbReference>
<evidence type="ECO:0000256" key="3">
    <source>
        <dbReference type="ARBA" id="ARBA00022448"/>
    </source>
</evidence>
<keyword evidence="3 6" id="KW-0813">Transport</keyword>
<protein>
    <recommendedName>
        <fullName evidence="7">VPS37 C-terminal domain-containing protein</fullName>
    </recommendedName>
</protein>
<dbReference type="Pfam" id="PF07200">
    <property type="entry name" value="Mod_r"/>
    <property type="match status" value="1"/>
</dbReference>
<feature type="domain" description="VPS37 C-terminal" evidence="7">
    <location>
        <begin position="102"/>
        <end position="194"/>
    </location>
</feature>
<dbReference type="InterPro" id="IPR029012">
    <property type="entry name" value="Helix_hairpin_bin_sf"/>
</dbReference>
<keyword evidence="5 6" id="KW-0653">Protein transport</keyword>
<dbReference type="GO" id="GO:0006623">
    <property type="term" value="P:protein targeting to vacuole"/>
    <property type="evidence" value="ECO:0007669"/>
    <property type="project" value="TreeGrafter"/>
</dbReference>
<dbReference type="GO" id="GO:0006612">
    <property type="term" value="P:protein targeting to membrane"/>
    <property type="evidence" value="ECO:0007669"/>
    <property type="project" value="TreeGrafter"/>
</dbReference>
<dbReference type="PROSITE" id="PS51314">
    <property type="entry name" value="VPS37_C"/>
    <property type="match status" value="1"/>
</dbReference>
<evidence type="ECO:0000256" key="4">
    <source>
        <dbReference type="ARBA" id="ARBA00022753"/>
    </source>
</evidence>
<proteinExistence type="inferred from homology"/>
<evidence type="ECO:0000256" key="1">
    <source>
        <dbReference type="ARBA" id="ARBA00004177"/>
    </source>
</evidence>